<dbReference type="EMBL" id="CAJMXA010003540">
    <property type="protein sequence ID" value="CAE6501801.1"/>
    <property type="molecule type" value="Genomic_DNA"/>
</dbReference>
<dbReference type="InterPro" id="IPR006131">
    <property type="entry name" value="Asp_carbamoyltransf_Asp/Orn-bd"/>
</dbReference>
<dbReference type="Proteomes" id="UP000663853">
    <property type="component" value="Unassembled WGS sequence"/>
</dbReference>
<evidence type="ECO:0000256" key="2">
    <source>
        <dbReference type="ARBA" id="ARBA00013007"/>
    </source>
</evidence>
<dbReference type="GO" id="GO:0005739">
    <property type="term" value="C:mitochondrion"/>
    <property type="evidence" value="ECO:0007669"/>
    <property type="project" value="TreeGrafter"/>
</dbReference>
<evidence type="ECO:0000256" key="3">
    <source>
        <dbReference type="ARBA" id="ARBA00022679"/>
    </source>
</evidence>
<dbReference type="GO" id="GO:0019240">
    <property type="term" value="P:citrulline biosynthetic process"/>
    <property type="evidence" value="ECO:0007669"/>
    <property type="project" value="TreeGrafter"/>
</dbReference>
<comment type="caution">
    <text evidence="5">The sequence shown here is derived from an EMBL/GenBank/DDBJ whole genome shotgun (WGS) entry which is preliminary data.</text>
</comment>
<dbReference type="Pfam" id="PF00185">
    <property type="entry name" value="OTCace"/>
    <property type="match status" value="1"/>
</dbReference>
<dbReference type="PANTHER" id="PTHR45753">
    <property type="entry name" value="ORNITHINE CARBAMOYLTRANSFERASE, MITOCHONDRIAL"/>
    <property type="match status" value="1"/>
</dbReference>
<comment type="similarity">
    <text evidence="1">Belongs to the aspartate/ornithine carbamoyltransferase superfamily. OTCase family.</text>
</comment>
<dbReference type="EC" id="2.1.3.3" evidence="2"/>
<dbReference type="AlphaFoldDB" id="A0A8H3D2P4"/>
<dbReference type="GO" id="GO:0004585">
    <property type="term" value="F:ornithine carbamoyltransferase activity"/>
    <property type="evidence" value="ECO:0007669"/>
    <property type="project" value="UniProtKB-EC"/>
</dbReference>
<dbReference type="GO" id="GO:0042450">
    <property type="term" value="P:L-arginine biosynthetic process via ornithine"/>
    <property type="evidence" value="ECO:0007669"/>
    <property type="project" value="TreeGrafter"/>
</dbReference>
<keyword evidence="3" id="KW-0808">Transferase</keyword>
<dbReference type="GO" id="GO:0016597">
    <property type="term" value="F:amino acid binding"/>
    <property type="evidence" value="ECO:0007669"/>
    <property type="project" value="InterPro"/>
</dbReference>
<evidence type="ECO:0000259" key="4">
    <source>
        <dbReference type="Pfam" id="PF00185"/>
    </source>
</evidence>
<name>A0A8H3D2P4_9AGAM</name>
<reference evidence="5" key="1">
    <citation type="submission" date="2021-01" db="EMBL/GenBank/DDBJ databases">
        <authorList>
            <person name="Kaushik A."/>
        </authorList>
    </citation>
    <scope>NUCLEOTIDE SEQUENCE</scope>
    <source>
        <strain evidence="5">AG6-10EEA</strain>
    </source>
</reference>
<gene>
    <name evidence="5" type="ORF">RDB_LOCUS113538</name>
</gene>
<dbReference type="InterPro" id="IPR036901">
    <property type="entry name" value="Asp/Orn_carbamoylTrfase_sf"/>
</dbReference>
<evidence type="ECO:0000313" key="5">
    <source>
        <dbReference type="EMBL" id="CAE6501801.1"/>
    </source>
</evidence>
<evidence type="ECO:0000313" key="6">
    <source>
        <dbReference type="Proteomes" id="UP000663853"/>
    </source>
</evidence>
<sequence length="97" mass="11675">MTSSWYSVQVRMFQRVPHPREFEETPSQKLQIPEKLFKRGSTNPDWKFMRCFPRKTNKVYDQAFYGPRALVFPEAENRKWIIMAPCGFDLLVSRWTI</sequence>
<dbReference type="PANTHER" id="PTHR45753:SF3">
    <property type="entry name" value="ORNITHINE TRANSCARBAMYLASE, MITOCHONDRIAL"/>
    <property type="match status" value="1"/>
</dbReference>
<proteinExistence type="inferred from homology"/>
<organism evidence="5 6">
    <name type="scientific">Rhizoctonia solani</name>
    <dbReference type="NCBI Taxonomy" id="456999"/>
    <lineage>
        <taxon>Eukaryota</taxon>
        <taxon>Fungi</taxon>
        <taxon>Dikarya</taxon>
        <taxon>Basidiomycota</taxon>
        <taxon>Agaricomycotina</taxon>
        <taxon>Agaricomycetes</taxon>
        <taxon>Cantharellales</taxon>
        <taxon>Ceratobasidiaceae</taxon>
        <taxon>Rhizoctonia</taxon>
    </lineage>
</organism>
<feature type="domain" description="Aspartate/ornithine carbamoyltransferase Asp/Orn-binding" evidence="4">
    <location>
        <begin position="28"/>
        <end position="84"/>
    </location>
</feature>
<dbReference type="SUPFAM" id="SSF53671">
    <property type="entry name" value="Aspartate/ornithine carbamoyltransferase"/>
    <property type="match status" value="1"/>
</dbReference>
<evidence type="ECO:0000256" key="1">
    <source>
        <dbReference type="ARBA" id="ARBA00007805"/>
    </source>
</evidence>
<protein>
    <recommendedName>
        <fullName evidence="2">ornithine carbamoyltransferase</fullName>
        <ecNumber evidence="2">2.1.3.3</ecNumber>
    </recommendedName>
</protein>
<dbReference type="Gene3D" id="3.40.50.1370">
    <property type="entry name" value="Aspartate/ornithine carbamoyltransferase"/>
    <property type="match status" value="1"/>
</dbReference>
<accession>A0A8H3D2P4</accession>